<organism evidence="3 4">
    <name type="scientific">Leptosia nina</name>
    <dbReference type="NCBI Taxonomy" id="320188"/>
    <lineage>
        <taxon>Eukaryota</taxon>
        <taxon>Metazoa</taxon>
        <taxon>Ecdysozoa</taxon>
        <taxon>Arthropoda</taxon>
        <taxon>Hexapoda</taxon>
        <taxon>Insecta</taxon>
        <taxon>Pterygota</taxon>
        <taxon>Neoptera</taxon>
        <taxon>Endopterygota</taxon>
        <taxon>Lepidoptera</taxon>
        <taxon>Glossata</taxon>
        <taxon>Ditrysia</taxon>
        <taxon>Papilionoidea</taxon>
        <taxon>Pieridae</taxon>
        <taxon>Pierinae</taxon>
        <taxon>Leptosia</taxon>
    </lineage>
</organism>
<evidence type="ECO:0000313" key="3">
    <source>
        <dbReference type="EMBL" id="CAK1548877.1"/>
    </source>
</evidence>
<feature type="transmembrane region" description="Helical" evidence="2">
    <location>
        <begin position="50"/>
        <end position="71"/>
    </location>
</feature>
<proteinExistence type="predicted"/>
<feature type="transmembrane region" description="Helical" evidence="2">
    <location>
        <begin position="77"/>
        <end position="98"/>
    </location>
</feature>
<keyword evidence="2" id="KW-0812">Transmembrane</keyword>
<dbReference type="EMBL" id="CAVLEF010000011">
    <property type="protein sequence ID" value="CAK1548877.1"/>
    <property type="molecule type" value="Genomic_DNA"/>
</dbReference>
<feature type="compositionally biased region" description="Basic and acidic residues" evidence="1">
    <location>
        <begin position="21"/>
        <end position="31"/>
    </location>
</feature>
<comment type="caution">
    <text evidence="3">The sequence shown here is derived from an EMBL/GenBank/DDBJ whole genome shotgun (WGS) entry which is preliminary data.</text>
</comment>
<name>A0AAV1JLD0_9NEOP</name>
<reference evidence="3 4" key="1">
    <citation type="submission" date="2023-11" db="EMBL/GenBank/DDBJ databases">
        <authorList>
            <person name="Okamura Y."/>
        </authorList>
    </citation>
    <scope>NUCLEOTIDE SEQUENCE [LARGE SCALE GENOMIC DNA]</scope>
</reference>
<keyword evidence="4" id="KW-1185">Reference proteome</keyword>
<keyword evidence="2" id="KW-0472">Membrane</keyword>
<accession>A0AAV1JLD0</accession>
<dbReference type="AlphaFoldDB" id="A0AAV1JLD0"/>
<protein>
    <submittedName>
        <fullName evidence="3">Uncharacterized protein</fullName>
    </submittedName>
</protein>
<evidence type="ECO:0000256" key="1">
    <source>
        <dbReference type="SAM" id="MobiDB-lite"/>
    </source>
</evidence>
<dbReference type="Proteomes" id="UP001497472">
    <property type="component" value="Unassembled WGS sequence"/>
</dbReference>
<keyword evidence="2" id="KW-1133">Transmembrane helix</keyword>
<evidence type="ECO:0000313" key="4">
    <source>
        <dbReference type="Proteomes" id="UP001497472"/>
    </source>
</evidence>
<feature type="region of interest" description="Disordered" evidence="1">
    <location>
        <begin position="15"/>
        <end position="34"/>
    </location>
</feature>
<gene>
    <name evidence="3" type="ORF">LNINA_LOCUS8226</name>
</gene>
<sequence length="178" mass="19561">MSEQSKQLDVFSDSYNLTRHNGSDKDRRSFEDDTSIGRTFGRPFKRMIQAFIPLAFQMGAASTWAVVAALVGVKTLALTLLILKLLLIAGAAKIGALFGAAKGHHSGWEPPHQKEIHLHIHNGHHAEEHVPISAWSRDGQSSADTKHVNVVYETYGGPQTISTPYGHYMKIDPANPPQ</sequence>
<evidence type="ECO:0000256" key="2">
    <source>
        <dbReference type="SAM" id="Phobius"/>
    </source>
</evidence>